<feature type="domain" description="N-acetyltransferase" evidence="4">
    <location>
        <begin position="142"/>
        <end position="306"/>
    </location>
</feature>
<reference evidence="5 6" key="1">
    <citation type="submission" date="2020-08" db="EMBL/GenBank/DDBJ databases">
        <title>A Genomic Blueprint of the Chicken Gut Microbiome.</title>
        <authorList>
            <person name="Gilroy R."/>
            <person name="Ravi A."/>
            <person name="Getino M."/>
            <person name="Pursley I."/>
            <person name="Horton D.L."/>
            <person name="Alikhan N.-F."/>
            <person name="Baker D."/>
            <person name="Gharbi K."/>
            <person name="Hall N."/>
            <person name="Watson M."/>
            <person name="Adriaenssens E.M."/>
            <person name="Foster-Nyarko E."/>
            <person name="Jarju S."/>
            <person name="Secka A."/>
            <person name="Antonio M."/>
            <person name="Oren A."/>
            <person name="Chaudhuri R."/>
            <person name="La Ragione R.M."/>
            <person name="Hildebrand F."/>
            <person name="Pallen M.J."/>
        </authorList>
    </citation>
    <scope>NUCLEOTIDE SEQUENCE [LARGE SCALE GENOMIC DNA]</scope>
    <source>
        <strain evidence="5 6">Sa3CUN1</strain>
    </source>
</reference>
<evidence type="ECO:0000256" key="3">
    <source>
        <dbReference type="ARBA" id="ARBA00038502"/>
    </source>
</evidence>
<dbReference type="InterPro" id="IPR016181">
    <property type="entry name" value="Acyl_CoA_acyltransferase"/>
</dbReference>
<keyword evidence="1" id="KW-0808">Transferase</keyword>
<proteinExistence type="inferred from homology"/>
<comment type="caution">
    <text evidence="5">The sequence shown here is derived from an EMBL/GenBank/DDBJ whole genome shotgun (WGS) entry which is preliminary data.</text>
</comment>
<dbReference type="SUPFAM" id="SSF55729">
    <property type="entry name" value="Acyl-CoA N-acyltransferases (Nat)"/>
    <property type="match status" value="2"/>
</dbReference>
<dbReference type="Proteomes" id="UP000640335">
    <property type="component" value="Unassembled WGS sequence"/>
</dbReference>
<dbReference type="RefSeq" id="WP_191751374.1">
    <property type="nucleotide sequence ID" value="NZ_JACSQZ010000121.1"/>
</dbReference>
<gene>
    <name evidence="5" type="ORF">H9660_16045</name>
</gene>
<keyword evidence="6" id="KW-1185">Reference proteome</keyword>
<dbReference type="PROSITE" id="PS51186">
    <property type="entry name" value="GNAT"/>
    <property type="match status" value="1"/>
</dbReference>
<evidence type="ECO:0000256" key="2">
    <source>
        <dbReference type="ARBA" id="ARBA00023315"/>
    </source>
</evidence>
<sequence>MSEIKEVIIELVKGSLNEYIIKDKDNIFIGRFTIVELDKKNKKCNLKLKFFKENKQNLLRETVINILRAVFKDSTIYKVNILVDENINYKVFLDLGFTLEGIFTENIFLNGVFLDELSFGINRFEFNSKQRNYIVKLKSKNLILKSFTPDCTEELLDYYKRNKEHLKDYEPTRDNSFYTYEAQKELIIESYKNLMSGTGIDLGIYKADKLIGKIKISNIVYGVFKSGIVGYSIDEEYQGKGYMQEALKVVLKYAEEELELHRLEASVLTDNIKSKSVLLKCGFKEIGVNEKYLFINGAWRDHITFYKILDR</sequence>
<dbReference type="PANTHER" id="PTHR43792:SF8">
    <property type="entry name" value="[RIBOSOMAL PROTEIN US5]-ALANINE N-ACETYLTRANSFERASE"/>
    <property type="match status" value="1"/>
</dbReference>
<dbReference type="PANTHER" id="PTHR43792">
    <property type="entry name" value="GNAT FAMILY, PUTATIVE (AFU_ORTHOLOGUE AFUA_3G00765)-RELATED-RELATED"/>
    <property type="match status" value="1"/>
</dbReference>
<dbReference type="InterPro" id="IPR051531">
    <property type="entry name" value="N-acetyltransferase"/>
</dbReference>
<evidence type="ECO:0000259" key="4">
    <source>
        <dbReference type="PROSITE" id="PS51186"/>
    </source>
</evidence>
<accession>A0ABR8Q884</accession>
<dbReference type="EMBL" id="JACSQZ010000121">
    <property type="protein sequence ID" value="MBD7916640.1"/>
    <property type="molecule type" value="Genomic_DNA"/>
</dbReference>
<dbReference type="InterPro" id="IPR000182">
    <property type="entry name" value="GNAT_dom"/>
</dbReference>
<protein>
    <submittedName>
        <fullName evidence="5">GNAT family N-acetyltransferase</fullName>
    </submittedName>
</protein>
<dbReference type="Pfam" id="PF13302">
    <property type="entry name" value="Acetyltransf_3"/>
    <property type="match status" value="1"/>
</dbReference>
<comment type="similarity">
    <text evidence="3">Belongs to the acetyltransferase family. RimJ subfamily.</text>
</comment>
<keyword evidence="2" id="KW-0012">Acyltransferase</keyword>
<dbReference type="Gene3D" id="3.40.630.30">
    <property type="match status" value="2"/>
</dbReference>
<name>A0ABR8Q884_9CLOT</name>
<evidence type="ECO:0000313" key="6">
    <source>
        <dbReference type="Proteomes" id="UP000640335"/>
    </source>
</evidence>
<organism evidence="5 6">
    <name type="scientific">Clostridium gallinarum</name>
    <dbReference type="NCBI Taxonomy" id="2762246"/>
    <lineage>
        <taxon>Bacteria</taxon>
        <taxon>Bacillati</taxon>
        <taxon>Bacillota</taxon>
        <taxon>Clostridia</taxon>
        <taxon>Eubacteriales</taxon>
        <taxon>Clostridiaceae</taxon>
        <taxon>Clostridium</taxon>
    </lineage>
</organism>
<evidence type="ECO:0000313" key="5">
    <source>
        <dbReference type="EMBL" id="MBD7916640.1"/>
    </source>
</evidence>
<evidence type="ECO:0000256" key="1">
    <source>
        <dbReference type="ARBA" id="ARBA00022679"/>
    </source>
</evidence>